<name>A0ACD5Y0B7_AVESA</name>
<reference evidence="1" key="2">
    <citation type="submission" date="2025-09" db="UniProtKB">
        <authorList>
            <consortium name="EnsemblPlants"/>
        </authorList>
    </citation>
    <scope>IDENTIFICATION</scope>
</reference>
<dbReference type="Proteomes" id="UP001732700">
    <property type="component" value="Chromosome 5C"/>
</dbReference>
<accession>A0ACD5Y0B7</accession>
<protein>
    <submittedName>
        <fullName evidence="1">Uncharacterized protein</fullName>
    </submittedName>
</protein>
<dbReference type="EnsemblPlants" id="AVESA.00010b.r2.5CG0866370.1">
    <property type="protein sequence ID" value="AVESA.00010b.r2.5CG0866370.1.CDS"/>
    <property type="gene ID" value="AVESA.00010b.r2.5CG0866370"/>
</dbReference>
<proteinExistence type="predicted"/>
<evidence type="ECO:0000313" key="1">
    <source>
        <dbReference type="EnsemblPlants" id="AVESA.00010b.r2.5CG0866370.1.CDS"/>
    </source>
</evidence>
<organism evidence="1 2">
    <name type="scientific">Avena sativa</name>
    <name type="common">Oat</name>
    <dbReference type="NCBI Taxonomy" id="4498"/>
    <lineage>
        <taxon>Eukaryota</taxon>
        <taxon>Viridiplantae</taxon>
        <taxon>Streptophyta</taxon>
        <taxon>Embryophyta</taxon>
        <taxon>Tracheophyta</taxon>
        <taxon>Spermatophyta</taxon>
        <taxon>Magnoliopsida</taxon>
        <taxon>Liliopsida</taxon>
        <taxon>Poales</taxon>
        <taxon>Poaceae</taxon>
        <taxon>BOP clade</taxon>
        <taxon>Pooideae</taxon>
        <taxon>Poodae</taxon>
        <taxon>Poeae</taxon>
        <taxon>Poeae Chloroplast Group 1 (Aveneae type)</taxon>
        <taxon>Aveninae</taxon>
        <taxon>Avena</taxon>
    </lineage>
</organism>
<evidence type="ECO:0000313" key="2">
    <source>
        <dbReference type="Proteomes" id="UP001732700"/>
    </source>
</evidence>
<reference evidence="1" key="1">
    <citation type="submission" date="2021-05" db="EMBL/GenBank/DDBJ databases">
        <authorList>
            <person name="Scholz U."/>
            <person name="Mascher M."/>
            <person name="Fiebig A."/>
        </authorList>
    </citation>
    <scope>NUCLEOTIDE SEQUENCE [LARGE SCALE GENOMIC DNA]</scope>
</reference>
<sequence>MADAHWRYADPRQQHQHQQQQQQQMLPPSVGAPNAAAPGQQQPLKRPRPADYSADVHCGHEMPGYYPREEERAGYAAVRETQALNASYERFLRTGQIQSYGAGPAGGSIRPAPGANAGYQPDDRPVVAAGGMDGRSAGFAGGISEPPLPPDASNTLFIEGIPTDCERREVSHIFRPFVGFQEVRLVTKDPRHPGGDPIVLCFVDFANAAQATIAMEALQGYKFDEHDRSSPHLRLQYARFMGPRGQSGPGGGGGRVRR</sequence>
<keyword evidence="2" id="KW-1185">Reference proteome</keyword>